<organism evidence="1 3">
    <name type="scientific">Methanobacterium formicicum</name>
    <dbReference type="NCBI Taxonomy" id="2162"/>
    <lineage>
        <taxon>Archaea</taxon>
        <taxon>Methanobacteriati</taxon>
        <taxon>Methanobacteriota</taxon>
        <taxon>Methanomada group</taxon>
        <taxon>Methanobacteria</taxon>
        <taxon>Methanobacteriales</taxon>
        <taxon>Methanobacteriaceae</taxon>
        <taxon>Methanobacterium</taxon>
    </lineage>
</organism>
<protein>
    <recommendedName>
        <fullName evidence="5">L-2-amino-thiazoline-4-carboxylic acid hydrolase</fullName>
    </recommendedName>
</protein>
<dbReference type="OrthoDB" id="70010at2157"/>
<accession>A0A089Z8D7</accession>
<sequence>MGIRLRILSWWTPEWLLKKGLDELASSTIHGLGELLCENSSPENNENYNKQVILNGNLDEKRKLMARAHNKLVESLIENVGKDEAISQGRQVMFQKGLFLGQRFRKILGVGNHLNDLINAARILYSALGIDFQVEENKRGEITMVVNHCSLARDYNPPTCQILSAADEGVVQGLNPNIKMEFTQKITEGCSHCLASIKLMN</sequence>
<dbReference type="Pfam" id="PF14196">
    <property type="entry name" value="ATC_hydrolase"/>
    <property type="match status" value="1"/>
</dbReference>
<dbReference type="Proteomes" id="UP000029661">
    <property type="component" value="Chromosome"/>
</dbReference>
<dbReference type="AlphaFoldDB" id="A0A089Z8D7"/>
<evidence type="ECO:0008006" key="5">
    <source>
        <dbReference type="Google" id="ProtNLM"/>
    </source>
</evidence>
<dbReference type="Proteomes" id="UP000062768">
    <property type="component" value="Chromosome I"/>
</dbReference>
<dbReference type="STRING" id="2162.BRM9_0242"/>
<proteinExistence type="predicted"/>
<dbReference type="EMBL" id="LN734822">
    <property type="protein sequence ID" value="CEL25769.1"/>
    <property type="molecule type" value="Genomic_DNA"/>
</dbReference>
<dbReference type="EMBL" id="CP006933">
    <property type="protein sequence ID" value="AIS31071.1"/>
    <property type="molecule type" value="Genomic_DNA"/>
</dbReference>
<evidence type="ECO:0000313" key="3">
    <source>
        <dbReference type="Proteomes" id="UP000029661"/>
    </source>
</evidence>
<evidence type="ECO:0000313" key="2">
    <source>
        <dbReference type="EMBL" id="CEL25769.1"/>
    </source>
</evidence>
<evidence type="ECO:0000313" key="4">
    <source>
        <dbReference type="Proteomes" id="UP000062768"/>
    </source>
</evidence>
<dbReference type="InterPro" id="IPR026002">
    <property type="entry name" value="ATC_hydrolase-like"/>
</dbReference>
<name>A0A089Z8D7_METFO</name>
<reference evidence="1" key="1">
    <citation type="submission" date="2013-12" db="EMBL/GenBank/DDBJ databases">
        <title>The complete genome sequence of Methanobacterium sp. BRM9.</title>
        <authorList>
            <consortium name="Pastoral Greenhouse Gas Research Consortium"/>
            <person name="Kelly W.J."/>
            <person name="Leahy S.C."/>
            <person name="Perry R."/>
            <person name="Li D."/>
            <person name="Altermann E."/>
            <person name="Lambie S.C."/>
            <person name="Attwood G.T."/>
        </authorList>
    </citation>
    <scope>NUCLEOTIDE SEQUENCE [LARGE SCALE GENOMIC DNA]</scope>
    <source>
        <strain evidence="1">BRM9</strain>
    </source>
</reference>
<keyword evidence="4" id="KW-1185">Reference proteome</keyword>
<reference evidence="2" key="2">
    <citation type="submission" date="2014-09" db="EMBL/GenBank/DDBJ databases">
        <authorList>
            <person name="Bishop-Lilly K.A."/>
            <person name="Broomall S.M."/>
            <person name="Chain P.S."/>
            <person name="Chertkov O."/>
            <person name="Coyne S.R."/>
            <person name="Daligault H.E."/>
            <person name="Davenport K.W."/>
            <person name="Erkkila T."/>
            <person name="Frey K.G."/>
            <person name="Gibbons H.S."/>
            <person name="Gu W."/>
            <person name="Jaissle J."/>
            <person name="Johnson S.L."/>
            <person name="Koroleva G.I."/>
            <person name="Ladner J.T."/>
            <person name="Lo C.-C."/>
            <person name="Minogue T.D."/>
            <person name="Munk C."/>
            <person name="Palacios G.F."/>
            <person name="Redden C.L."/>
            <person name="Rosenzweig C.N."/>
            <person name="Scholz M.B."/>
            <person name="Teshima H."/>
            <person name="Xu Y."/>
        </authorList>
    </citation>
    <scope>NUCLEOTIDE SEQUENCE</scope>
    <source>
        <strain evidence="2">Mb9</strain>
    </source>
</reference>
<dbReference type="PATRIC" id="fig|2162.10.peg.2224"/>
<gene>
    <name evidence="1" type="ORF">BRM9_0242</name>
    <name evidence="2" type="ORF">MB9_2154</name>
</gene>
<dbReference type="KEGG" id="mfc:BRM9_0242"/>
<evidence type="ECO:0000313" key="1">
    <source>
        <dbReference type="EMBL" id="AIS31071.1"/>
    </source>
</evidence>